<evidence type="ECO:0000256" key="1">
    <source>
        <dbReference type="SAM" id="Phobius"/>
    </source>
</evidence>
<dbReference type="EMBL" id="MNCJ02000326">
    <property type="protein sequence ID" value="KAF5781122.1"/>
    <property type="molecule type" value="Genomic_DNA"/>
</dbReference>
<reference evidence="3" key="2">
    <citation type="submission" date="2017-02" db="EMBL/GenBank/DDBJ databases">
        <title>Sunflower complete genome.</title>
        <authorList>
            <person name="Langlade N."/>
            <person name="Munos S."/>
        </authorList>
    </citation>
    <scope>NUCLEOTIDE SEQUENCE [LARGE SCALE GENOMIC DNA]</scope>
    <source>
        <tissue evidence="3">Leaves</tissue>
    </source>
</reference>
<evidence type="ECO:0000313" key="2">
    <source>
        <dbReference type="EMBL" id="KAF5781122.1"/>
    </source>
</evidence>
<evidence type="ECO:0000313" key="4">
    <source>
        <dbReference type="Proteomes" id="UP000215914"/>
    </source>
</evidence>
<protein>
    <submittedName>
        <fullName evidence="3">Uncharacterized protein</fullName>
    </submittedName>
</protein>
<name>A0A251UJM8_HELAN</name>
<organism evidence="3 4">
    <name type="scientific">Helianthus annuus</name>
    <name type="common">Common sunflower</name>
    <dbReference type="NCBI Taxonomy" id="4232"/>
    <lineage>
        <taxon>Eukaryota</taxon>
        <taxon>Viridiplantae</taxon>
        <taxon>Streptophyta</taxon>
        <taxon>Embryophyta</taxon>
        <taxon>Tracheophyta</taxon>
        <taxon>Spermatophyta</taxon>
        <taxon>Magnoliopsida</taxon>
        <taxon>eudicotyledons</taxon>
        <taxon>Gunneridae</taxon>
        <taxon>Pentapetalae</taxon>
        <taxon>asterids</taxon>
        <taxon>campanulids</taxon>
        <taxon>Asterales</taxon>
        <taxon>Asteraceae</taxon>
        <taxon>Asteroideae</taxon>
        <taxon>Heliantheae alliance</taxon>
        <taxon>Heliantheae</taxon>
        <taxon>Helianthus</taxon>
    </lineage>
</organism>
<reference evidence="2" key="3">
    <citation type="submission" date="2020-06" db="EMBL/GenBank/DDBJ databases">
        <title>Helianthus annuus Genome sequencing and assembly Release 2.</title>
        <authorList>
            <person name="Gouzy J."/>
            <person name="Langlade N."/>
            <person name="Munos S."/>
        </authorList>
    </citation>
    <scope>NUCLEOTIDE SEQUENCE</scope>
    <source>
        <tissue evidence="2">Leaves</tissue>
    </source>
</reference>
<keyword evidence="1" id="KW-0812">Transmembrane</keyword>
<dbReference type="Proteomes" id="UP000215914">
    <property type="component" value="Chromosome 6"/>
</dbReference>
<proteinExistence type="predicted"/>
<gene>
    <name evidence="3" type="ORF">HannXRQ_Chr06g0178271</name>
    <name evidence="2" type="ORF">HanXRQr2_Chr11g0479831</name>
</gene>
<evidence type="ECO:0000313" key="3">
    <source>
        <dbReference type="EMBL" id="OTG23066.1"/>
    </source>
</evidence>
<reference evidence="2 4" key="1">
    <citation type="journal article" date="2017" name="Nature">
        <title>The sunflower genome provides insights into oil metabolism, flowering and Asterid evolution.</title>
        <authorList>
            <person name="Badouin H."/>
            <person name="Gouzy J."/>
            <person name="Grassa C.J."/>
            <person name="Murat F."/>
            <person name="Staton S.E."/>
            <person name="Cottret L."/>
            <person name="Lelandais-Briere C."/>
            <person name="Owens G.L."/>
            <person name="Carrere S."/>
            <person name="Mayjonade B."/>
            <person name="Legrand L."/>
            <person name="Gill N."/>
            <person name="Kane N.C."/>
            <person name="Bowers J.E."/>
            <person name="Hubner S."/>
            <person name="Bellec A."/>
            <person name="Berard A."/>
            <person name="Berges H."/>
            <person name="Blanchet N."/>
            <person name="Boniface M.C."/>
            <person name="Brunel D."/>
            <person name="Catrice O."/>
            <person name="Chaidir N."/>
            <person name="Claudel C."/>
            <person name="Donnadieu C."/>
            <person name="Faraut T."/>
            <person name="Fievet G."/>
            <person name="Helmstetter N."/>
            <person name="King M."/>
            <person name="Knapp S.J."/>
            <person name="Lai Z."/>
            <person name="Le Paslier M.C."/>
            <person name="Lippi Y."/>
            <person name="Lorenzon L."/>
            <person name="Mandel J.R."/>
            <person name="Marage G."/>
            <person name="Marchand G."/>
            <person name="Marquand E."/>
            <person name="Bret-Mestries E."/>
            <person name="Morien E."/>
            <person name="Nambeesan S."/>
            <person name="Nguyen T."/>
            <person name="Pegot-Espagnet P."/>
            <person name="Pouilly N."/>
            <person name="Raftis F."/>
            <person name="Sallet E."/>
            <person name="Schiex T."/>
            <person name="Thomas J."/>
            <person name="Vandecasteele C."/>
            <person name="Vares D."/>
            <person name="Vear F."/>
            <person name="Vautrin S."/>
            <person name="Crespi M."/>
            <person name="Mangin B."/>
            <person name="Burke J.M."/>
            <person name="Salse J."/>
            <person name="Munos S."/>
            <person name="Vincourt P."/>
            <person name="Rieseberg L.H."/>
            <person name="Langlade N.B."/>
        </authorList>
    </citation>
    <scope>NUCLEOTIDE SEQUENCE [LARGE SCALE GENOMIC DNA]</scope>
    <source>
        <strain evidence="4">cv. SF193</strain>
        <tissue evidence="2">Leaves</tissue>
    </source>
</reference>
<dbReference type="AlphaFoldDB" id="A0A251UJM8"/>
<accession>A0A251UJM8</accession>
<sequence>MPKYSLRRLGLKCCINFVYVMLNNVVICFSCNVLTFILEMKFGLLNYCHK</sequence>
<dbReference type="InParanoid" id="A0A251UJM8"/>
<keyword evidence="1" id="KW-1133">Transmembrane helix</keyword>
<dbReference type="EMBL" id="CM007895">
    <property type="protein sequence ID" value="OTG23066.1"/>
    <property type="molecule type" value="Genomic_DNA"/>
</dbReference>
<dbReference type="Gramene" id="mRNA:HanXRQr2_Chr11g0479831">
    <property type="protein sequence ID" value="CDS:HanXRQr2_Chr11g0479831.1"/>
    <property type="gene ID" value="HanXRQr2_Chr11g0479831"/>
</dbReference>
<keyword evidence="1" id="KW-0472">Membrane</keyword>
<feature type="transmembrane region" description="Helical" evidence="1">
    <location>
        <begin position="16"/>
        <end position="37"/>
    </location>
</feature>
<keyword evidence="4" id="KW-1185">Reference proteome</keyword>